<gene>
    <name evidence="5" type="ORF">J2Z17_000198</name>
</gene>
<dbReference type="PANTHER" id="PTHR43537:SF5">
    <property type="entry name" value="UXU OPERON TRANSCRIPTIONAL REGULATOR"/>
    <property type="match status" value="1"/>
</dbReference>
<keyword evidence="6" id="KW-1185">Reference proteome</keyword>
<dbReference type="GO" id="GO:0003677">
    <property type="term" value="F:DNA binding"/>
    <property type="evidence" value="ECO:0007669"/>
    <property type="project" value="UniProtKB-KW"/>
</dbReference>
<dbReference type="InterPro" id="IPR011711">
    <property type="entry name" value="GntR_C"/>
</dbReference>
<evidence type="ECO:0000256" key="1">
    <source>
        <dbReference type="ARBA" id="ARBA00023015"/>
    </source>
</evidence>
<keyword evidence="1" id="KW-0805">Transcription regulation</keyword>
<dbReference type="PROSITE" id="PS50949">
    <property type="entry name" value="HTH_GNTR"/>
    <property type="match status" value="1"/>
</dbReference>
<dbReference type="RefSeq" id="WP_209941385.1">
    <property type="nucleotide sequence ID" value="NZ_JAGGJU010000001.1"/>
</dbReference>
<dbReference type="EMBL" id="JAGGJU010000001">
    <property type="protein sequence ID" value="MBP1848781.1"/>
    <property type="molecule type" value="Genomic_DNA"/>
</dbReference>
<dbReference type="Gene3D" id="1.20.120.530">
    <property type="entry name" value="GntR ligand-binding domain-like"/>
    <property type="match status" value="1"/>
</dbReference>
<dbReference type="Pfam" id="PF00392">
    <property type="entry name" value="GntR"/>
    <property type="match status" value="1"/>
</dbReference>
<dbReference type="SMART" id="SM00345">
    <property type="entry name" value="HTH_GNTR"/>
    <property type="match status" value="1"/>
</dbReference>
<dbReference type="SUPFAM" id="SSF48008">
    <property type="entry name" value="GntR ligand-binding domain-like"/>
    <property type="match status" value="1"/>
</dbReference>
<accession>A0ABS4DSW4</accession>
<organism evidence="5 6">
    <name type="scientific">Rhizobium halophytocola</name>
    <dbReference type="NCBI Taxonomy" id="735519"/>
    <lineage>
        <taxon>Bacteria</taxon>
        <taxon>Pseudomonadati</taxon>
        <taxon>Pseudomonadota</taxon>
        <taxon>Alphaproteobacteria</taxon>
        <taxon>Hyphomicrobiales</taxon>
        <taxon>Rhizobiaceae</taxon>
        <taxon>Rhizobium/Agrobacterium group</taxon>
        <taxon>Rhizobium</taxon>
    </lineage>
</organism>
<evidence type="ECO:0000259" key="4">
    <source>
        <dbReference type="PROSITE" id="PS50949"/>
    </source>
</evidence>
<keyword evidence="2 5" id="KW-0238">DNA-binding</keyword>
<evidence type="ECO:0000313" key="6">
    <source>
        <dbReference type="Proteomes" id="UP000759443"/>
    </source>
</evidence>
<reference evidence="5 6" key="1">
    <citation type="submission" date="2021-03" db="EMBL/GenBank/DDBJ databases">
        <title>Genomic Encyclopedia of Type Strains, Phase IV (KMG-IV): sequencing the most valuable type-strain genomes for metagenomic binning, comparative biology and taxonomic classification.</title>
        <authorList>
            <person name="Goeker M."/>
        </authorList>
    </citation>
    <scope>NUCLEOTIDE SEQUENCE [LARGE SCALE GENOMIC DNA]</scope>
    <source>
        <strain evidence="5 6">DSM 21600</strain>
    </source>
</reference>
<name>A0ABS4DSW4_9HYPH</name>
<evidence type="ECO:0000256" key="2">
    <source>
        <dbReference type="ARBA" id="ARBA00023125"/>
    </source>
</evidence>
<feature type="domain" description="HTH gntR-type" evidence="4">
    <location>
        <begin position="21"/>
        <end position="91"/>
    </location>
</feature>
<dbReference type="InterPro" id="IPR036390">
    <property type="entry name" value="WH_DNA-bd_sf"/>
</dbReference>
<dbReference type="SUPFAM" id="SSF46785">
    <property type="entry name" value="Winged helix' DNA-binding domain"/>
    <property type="match status" value="1"/>
</dbReference>
<evidence type="ECO:0000313" key="5">
    <source>
        <dbReference type="EMBL" id="MBP1848781.1"/>
    </source>
</evidence>
<dbReference type="Pfam" id="PF07729">
    <property type="entry name" value="FCD"/>
    <property type="match status" value="1"/>
</dbReference>
<dbReference type="InterPro" id="IPR008920">
    <property type="entry name" value="TF_FadR/GntR_C"/>
</dbReference>
<proteinExistence type="predicted"/>
<dbReference type="Proteomes" id="UP000759443">
    <property type="component" value="Unassembled WGS sequence"/>
</dbReference>
<comment type="caution">
    <text evidence="5">The sequence shown here is derived from an EMBL/GenBank/DDBJ whole genome shotgun (WGS) entry which is preliminary data.</text>
</comment>
<keyword evidence="3" id="KW-0804">Transcription</keyword>
<protein>
    <submittedName>
        <fullName evidence="5">DNA-binding FadR family transcriptional regulator</fullName>
    </submittedName>
</protein>
<dbReference type="InterPro" id="IPR036388">
    <property type="entry name" value="WH-like_DNA-bd_sf"/>
</dbReference>
<dbReference type="SMART" id="SM00895">
    <property type="entry name" value="FCD"/>
    <property type="match status" value="1"/>
</dbReference>
<dbReference type="Gene3D" id="1.10.10.10">
    <property type="entry name" value="Winged helix-like DNA-binding domain superfamily/Winged helix DNA-binding domain"/>
    <property type="match status" value="1"/>
</dbReference>
<dbReference type="InterPro" id="IPR000524">
    <property type="entry name" value="Tscrpt_reg_HTH_GntR"/>
</dbReference>
<evidence type="ECO:0000256" key="3">
    <source>
        <dbReference type="ARBA" id="ARBA00023163"/>
    </source>
</evidence>
<dbReference type="PANTHER" id="PTHR43537">
    <property type="entry name" value="TRANSCRIPTIONAL REGULATOR, GNTR FAMILY"/>
    <property type="match status" value="1"/>
</dbReference>
<sequence length="264" mass="29670">MKQEREAEILDAPPAVLARRRKRPDILADQIREAIVTTGLKTGDRVPADWISPEKLGVSRGTCREALKVLEFQGLVSSKTGPGGGIFVSQVSADDAIRLLDNFFLSDAPSISDIYALRKLLEPEIVADLAGELTPAQLVQLQAQIHLYEDEPTSAADEYRQRLAELDFHTGLARMSRNRLLGFVCTFLLSLLRDKTECRAIYLEPTPWWMRESGINYQVRLLKALKAGDKERARQLMREHMGEAERFMLERAVLVEKNGKPEAG</sequence>